<dbReference type="InterPro" id="IPR001647">
    <property type="entry name" value="HTH_TetR"/>
</dbReference>
<evidence type="ECO:0000256" key="1">
    <source>
        <dbReference type="ARBA" id="ARBA00023015"/>
    </source>
</evidence>
<evidence type="ECO:0000313" key="6">
    <source>
        <dbReference type="EMBL" id="ASA55284.1"/>
    </source>
</evidence>
<evidence type="ECO:0000256" key="3">
    <source>
        <dbReference type="ARBA" id="ARBA00023163"/>
    </source>
</evidence>
<dbReference type="PANTHER" id="PTHR47506">
    <property type="entry name" value="TRANSCRIPTIONAL REGULATORY PROTEIN"/>
    <property type="match status" value="1"/>
</dbReference>
<name>A0A1Z2SDN6_VIBGA</name>
<feature type="domain" description="HTH tetR-type" evidence="5">
    <location>
        <begin position="9"/>
        <end position="69"/>
    </location>
</feature>
<dbReference type="AlphaFoldDB" id="A0A1Z2SDN6"/>
<keyword evidence="3" id="KW-0804">Transcription</keyword>
<organism evidence="6 7">
    <name type="scientific">Vibrio gazogenes</name>
    <dbReference type="NCBI Taxonomy" id="687"/>
    <lineage>
        <taxon>Bacteria</taxon>
        <taxon>Pseudomonadati</taxon>
        <taxon>Pseudomonadota</taxon>
        <taxon>Gammaproteobacteria</taxon>
        <taxon>Vibrionales</taxon>
        <taxon>Vibrionaceae</taxon>
        <taxon>Vibrio</taxon>
    </lineage>
</organism>
<dbReference type="Proteomes" id="UP000196708">
    <property type="component" value="Chromosome 1"/>
</dbReference>
<dbReference type="Gene3D" id="1.10.10.60">
    <property type="entry name" value="Homeodomain-like"/>
    <property type="match status" value="1"/>
</dbReference>
<dbReference type="PROSITE" id="PS50977">
    <property type="entry name" value="HTH_TETR_2"/>
    <property type="match status" value="1"/>
</dbReference>
<dbReference type="InterPro" id="IPR009057">
    <property type="entry name" value="Homeodomain-like_sf"/>
</dbReference>
<dbReference type="OrthoDB" id="4541465at2"/>
<gene>
    <name evidence="6" type="ORF">BSQ33_05805</name>
</gene>
<reference evidence="6 7" key="1">
    <citation type="submission" date="2016-12" db="EMBL/GenBank/DDBJ databases">
        <authorList>
            <person name="Song W.-J."/>
            <person name="Kurnit D.M."/>
        </authorList>
    </citation>
    <scope>NUCLEOTIDE SEQUENCE [LARGE SCALE GENOMIC DNA]</scope>
    <source>
        <strain evidence="6 7">ATCC 43942</strain>
    </source>
</reference>
<sequence length="183" mass="20588">MTWPKERKSKSREEILESASRLFTAYGYDKISIGDVMKDAGKTHGGFYSHFSSKNHLYAEAITKAAKMSMDKHWDTNINTVFTNYLSMSHVNLKDPSCPLAFLTTDVATKEEEIRDVYTNVFKGFSALIEHNKQVKDKEMSYAISAMLIGGVAIARALTDEQLAQDVLDSCRKVCEQVSSNKE</sequence>
<protein>
    <recommendedName>
        <fullName evidence="5">HTH tetR-type domain-containing protein</fullName>
    </recommendedName>
</protein>
<keyword evidence="2 4" id="KW-0238">DNA-binding</keyword>
<evidence type="ECO:0000259" key="5">
    <source>
        <dbReference type="PROSITE" id="PS50977"/>
    </source>
</evidence>
<evidence type="ECO:0000313" key="7">
    <source>
        <dbReference type="Proteomes" id="UP000196708"/>
    </source>
</evidence>
<feature type="DNA-binding region" description="H-T-H motif" evidence="4">
    <location>
        <begin position="32"/>
        <end position="51"/>
    </location>
</feature>
<evidence type="ECO:0000256" key="4">
    <source>
        <dbReference type="PROSITE-ProRule" id="PRU00335"/>
    </source>
</evidence>
<dbReference type="SUPFAM" id="SSF48498">
    <property type="entry name" value="Tetracyclin repressor-like, C-terminal domain"/>
    <property type="match status" value="1"/>
</dbReference>
<dbReference type="KEGG" id="vga:BSQ33_05805"/>
<keyword evidence="1" id="KW-0805">Transcription regulation</keyword>
<dbReference type="RefSeq" id="WP_088133615.1">
    <property type="nucleotide sequence ID" value="NZ_CP018835.1"/>
</dbReference>
<dbReference type="GO" id="GO:0003677">
    <property type="term" value="F:DNA binding"/>
    <property type="evidence" value="ECO:0007669"/>
    <property type="project" value="UniProtKB-UniRule"/>
</dbReference>
<dbReference type="PRINTS" id="PR00455">
    <property type="entry name" value="HTHTETR"/>
</dbReference>
<dbReference type="InterPro" id="IPR036271">
    <property type="entry name" value="Tet_transcr_reg_TetR-rel_C_sf"/>
</dbReference>
<dbReference type="SUPFAM" id="SSF46689">
    <property type="entry name" value="Homeodomain-like"/>
    <property type="match status" value="1"/>
</dbReference>
<dbReference type="EMBL" id="CP018835">
    <property type="protein sequence ID" value="ASA55284.1"/>
    <property type="molecule type" value="Genomic_DNA"/>
</dbReference>
<accession>A0A1Z2SDN6</accession>
<dbReference type="Gene3D" id="1.10.357.10">
    <property type="entry name" value="Tetracycline Repressor, domain 2"/>
    <property type="match status" value="1"/>
</dbReference>
<evidence type="ECO:0000256" key="2">
    <source>
        <dbReference type="ARBA" id="ARBA00023125"/>
    </source>
</evidence>
<proteinExistence type="predicted"/>
<dbReference type="Pfam" id="PF00440">
    <property type="entry name" value="TetR_N"/>
    <property type="match status" value="1"/>
</dbReference>
<dbReference type="PANTHER" id="PTHR47506:SF7">
    <property type="entry name" value="TRANSCRIPTIONAL REGULATORY PROTEIN"/>
    <property type="match status" value="1"/>
</dbReference>